<evidence type="ECO:0000256" key="8">
    <source>
        <dbReference type="ARBA" id="ARBA00022989"/>
    </source>
</evidence>
<evidence type="ECO:0000256" key="9">
    <source>
        <dbReference type="ARBA" id="ARBA00023136"/>
    </source>
</evidence>
<dbReference type="OrthoDB" id="2124077at2759"/>
<evidence type="ECO:0000256" key="7">
    <source>
        <dbReference type="ARBA" id="ARBA00022968"/>
    </source>
</evidence>
<dbReference type="SUPFAM" id="SSF103464">
    <property type="entry name" value="Oligosaccharyltransferase subunit ost4p"/>
    <property type="match status" value="1"/>
</dbReference>
<evidence type="ECO:0000256" key="5">
    <source>
        <dbReference type="ARBA" id="ARBA00022692"/>
    </source>
</evidence>
<reference evidence="11 12" key="1">
    <citation type="submission" date="2019-01" db="EMBL/GenBank/DDBJ databases">
        <title>Sequencing of cultivated peanut Arachis hypogaea provides insights into genome evolution and oil improvement.</title>
        <authorList>
            <person name="Chen X."/>
        </authorList>
    </citation>
    <scope>NUCLEOTIDE SEQUENCE [LARGE SCALE GENOMIC DNA]</scope>
    <source>
        <strain evidence="12">cv. Fuhuasheng</strain>
        <tissue evidence="11">Leaves</tissue>
    </source>
</reference>
<keyword evidence="8 10" id="KW-1133">Transmembrane helix</keyword>
<sequence>MIDDQVLGFIANFLGIFSFALVIAYHLVVGNLKYKAS</sequence>
<organism evidence="11 12">
    <name type="scientific">Arachis hypogaea</name>
    <name type="common">Peanut</name>
    <dbReference type="NCBI Taxonomy" id="3818"/>
    <lineage>
        <taxon>Eukaryota</taxon>
        <taxon>Viridiplantae</taxon>
        <taxon>Streptophyta</taxon>
        <taxon>Embryophyta</taxon>
        <taxon>Tracheophyta</taxon>
        <taxon>Spermatophyta</taxon>
        <taxon>Magnoliopsida</taxon>
        <taxon>eudicotyledons</taxon>
        <taxon>Gunneridae</taxon>
        <taxon>Pentapetalae</taxon>
        <taxon>rosids</taxon>
        <taxon>fabids</taxon>
        <taxon>Fabales</taxon>
        <taxon>Fabaceae</taxon>
        <taxon>Papilionoideae</taxon>
        <taxon>50 kb inversion clade</taxon>
        <taxon>dalbergioids sensu lato</taxon>
        <taxon>Dalbergieae</taxon>
        <taxon>Pterocarpus clade</taxon>
        <taxon>Arachis</taxon>
    </lineage>
</organism>
<keyword evidence="12" id="KW-1185">Reference proteome</keyword>
<keyword evidence="6" id="KW-0256">Endoplasmic reticulum</keyword>
<dbReference type="PANTHER" id="PTHR28677:SF7">
    <property type="entry name" value="DOLICHYL-DIPHOSPHOOLIGOSACCHARIDE--PROTEIN GLYCOSYLTRANSFERASE SUBUNIT 4A"/>
    <property type="match status" value="1"/>
</dbReference>
<dbReference type="GO" id="GO:0005789">
    <property type="term" value="C:endoplasmic reticulum membrane"/>
    <property type="evidence" value="ECO:0007669"/>
    <property type="project" value="UniProtKB-SubCell"/>
</dbReference>
<dbReference type="PANTHER" id="PTHR28677">
    <property type="entry name" value="DOLICHYL-DIPHOSPHOOLIGOSACCHARIDE--PROTEIN GLYCOSYLTRANSFERASE SUBUNIT 4A-RELATED"/>
    <property type="match status" value="1"/>
</dbReference>
<protein>
    <recommendedName>
        <fullName evidence="13">Dolichyl-diphosphooligosaccharide--protein glycosyltransferase subunit 4A</fullName>
    </recommendedName>
</protein>
<name>A0A445AQR0_ARAHY</name>
<evidence type="ECO:0000256" key="10">
    <source>
        <dbReference type="SAM" id="Phobius"/>
    </source>
</evidence>
<comment type="subunit">
    <text evidence="4">Component of the oligosaccharyltransferase (OST) complex.</text>
</comment>
<feature type="transmembrane region" description="Helical" evidence="10">
    <location>
        <begin position="6"/>
        <end position="28"/>
    </location>
</feature>
<dbReference type="EMBL" id="SDMP01000011">
    <property type="protein sequence ID" value="RYR28779.1"/>
    <property type="molecule type" value="Genomic_DNA"/>
</dbReference>
<evidence type="ECO:0000313" key="12">
    <source>
        <dbReference type="Proteomes" id="UP000289738"/>
    </source>
</evidence>
<comment type="subcellular location">
    <subcellularLocation>
        <location evidence="2">Endoplasmic reticulum membrane</location>
        <topology evidence="2">Single-pass type III membrane protein</topology>
    </subcellularLocation>
</comment>
<proteinExistence type="inferred from homology"/>
<comment type="similarity">
    <text evidence="3">Belongs to the OST4 family.</text>
</comment>
<evidence type="ECO:0000256" key="1">
    <source>
        <dbReference type="ARBA" id="ARBA00002791"/>
    </source>
</evidence>
<comment type="caution">
    <text evidence="11">The sequence shown here is derived from an EMBL/GenBank/DDBJ whole genome shotgun (WGS) entry which is preliminary data.</text>
</comment>
<evidence type="ECO:0000313" key="11">
    <source>
        <dbReference type="EMBL" id="RYR28779.1"/>
    </source>
</evidence>
<dbReference type="Pfam" id="PF10215">
    <property type="entry name" value="Ost4"/>
    <property type="match status" value="1"/>
</dbReference>
<evidence type="ECO:0000256" key="3">
    <source>
        <dbReference type="ARBA" id="ARBA00007685"/>
    </source>
</evidence>
<dbReference type="InterPro" id="IPR036330">
    <property type="entry name" value="Ost4p_sf"/>
</dbReference>
<dbReference type="InterPro" id="IPR018943">
    <property type="entry name" value="Oligosaccaryltransferase"/>
</dbReference>
<evidence type="ECO:0000256" key="6">
    <source>
        <dbReference type="ARBA" id="ARBA00022824"/>
    </source>
</evidence>
<evidence type="ECO:0000256" key="4">
    <source>
        <dbReference type="ARBA" id="ARBA00011157"/>
    </source>
</evidence>
<dbReference type="AlphaFoldDB" id="A0A445AQR0"/>
<dbReference type="InterPro" id="IPR044165">
    <property type="entry name" value="OST4_plant"/>
</dbReference>
<dbReference type="Proteomes" id="UP000289738">
    <property type="component" value="Chromosome B01"/>
</dbReference>
<keyword evidence="9 10" id="KW-0472">Membrane</keyword>
<comment type="function">
    <text evidence="1">Subunit of the oligosaccharyl transferase (OST) complex that catalyzes the initial transfer of a defined glycan (Glc(3)Man(9)GlcNAc(2) in eukaryotes) from the lipid carrier dolichol-pyrophosphate to an asparagine residue within an Asn-X-Ser/Thr consensus motif in nascent polypeptide chains, the first step in protein N-glycosylation. N-glycosylation occurs cotranslationally and the complex associates with the Sec61 complex at the channel-forming translocon complex that mediates protein translocation across the endoplasmic reticulum (ER). All subunits are required for a maximal enzyme activity.</text>
</comment>
<keyword evidence="7" id="KW-0735">Signal-anchor</keyword>
<accession>A0A445AQR0</accession>
<evidence type="ECO:0008006" key="13">
    <source>
        <dbReference type="Google" id="ProtNLM"/>
    </source>
</evidence>
<evidence type="ECO:0000256" key="2">
    <source>
        <dbReference type="ARBA" id="ARBA00004643"/>
    </source>
</evidence>
<gene>
    <name evidence="11" type="ORF">Ahy_B01g052952</name>
</gene>
<keyword evidence="5 10" id="KW-0812">Transmembrane</keyword>